<dbReference type="EMBL" id="CDPU01000038">
    <property type="protein sequence ID" value="CEO53919.1"/>
    <property type="molecule type" value="Genomic_DNA"/>
</dbReference>
<dbReference type="Pfam" id="PF22893">
    <property type="entry name" value="ULD_2"/>
    <property type="match status" value="1"/>
</dbReference>
<evidence type="ECO:0000259" key="1">
    <source>
        <dbReference type="Pfam" id="PF22893"/>
    </source>
</evidence>
<accession>A0A0B7K9X5</accession>
<feature type="domain" description="Ubiquitin-like" evidence="1">
    <location>
        <begin position="144"/>
        <end position="222"/>
    </location>
</feature>
<dbReference type="InterPro" id="IPR054464">
    <property type="entry name" value="ULD_fung"/>
</dbReference>
<gene>
    <name evidence="2" type="ORF">BN869_000009977_1</name>
</gene>
<reference evidence="2" key="1">
    <citation type="submission" date="2015-01" db="EMBL/GenBank/DDBJ databases">
        <authorList>
            <person name="Durling Mikael"/>
        </authorList>
    </citation>
    <scope>NUCLEOTIDE SEQUENCE</scope>
</reference>
<organism evidence="2">
    <name type="scientific">Bionectria ochroleuca</name>
    <name type="common">Gliocladium roseum</name>
    <dbReference type="NCBI Taxonomy" id="29856"/>
    <lineage>
        <taxon>Eukaryota</taxon>
        <taxon>Fungi</taxon>
        <taxon>Dikarya</taxon>
        <taxon>Ascomycota</taxon>
        <taxon>Pezizomycotina</taxon>
        <taxon>Sordariomycetes</taxon>
        <taxon>Hypocreomycetidae</taxon>
        <taxon>Hypocreales</taxon>
        <taxon>Bionectriaceae</taxon>
        <taxon>Clonostachys</taxon>
    </lineage>
</organism>
<dbReference type="AlphaFoldDB" id="A0A0B7K9X5"/>
<protein>
    <recommendedName>
        <fullName evidence="1">Ubiquitin-like domain-containing protein</fullName>
    </recommendedName>
</protein>
<evidence type="ECO:0000313" key="2">
    <source>
        <dbReference type="EMBL" id="CEO53919.1"/>
    </source>
</evidence>
<sequence length="528" mass="60121">MDPISLVDLMIAVSKQALIICRTSKSSVPDEMQDLCAIIEKKCTAILSELQEWKCRFKDEGMNKKLSSLKRSYIKIKAQTRLPKLAEDLNDMALHANSLLLAVNMEVTASVATPREAVNKNVDDVFAIVSRPPMDPGPPREPGKYVTIDDGLNPMFELPPSLCETPQRLQRTLAIAFESMPGLAQIKRGHFVAYHWNINRLVRASEWPVVIKEGYGIRIAFVMGTWLPKKRDNCIRCLKPMRASPGIKKGELRSCKSCNLQFSKFAPLDFDYEPQDVSFDFLGYHEYKKKSSQRFSMSHSHTLATSDASAKSQPLKGSIASTESTPIDLVCRRLVIKWEPLFNISYRYLFCRCIVWTSTPSQLEPEMTIPLMASCPRHNDEGITFLDYGDLDYSDDPYFDKFGGYGLFRLHVLTYFPYLYNILGGQAFMSDSDKTILMEKLDNVSDETWATIRPALVEYHFDYFDRLEVVGAAFPSSVTRWLAGQRLERDGKKKPGIPETHIEWPGSIQVREILKGEWSGKPHWDIED</sequence>
<proteinExistence type="predicted"/>
<name>A0A0B7K9X5_BIOOC</name>